<accession>A0A5N5X4Z6</accession>
<reference evidence="4 5" key="1">
    <citation type="submission" date="2019-04" db="EMBL/GenBank/DDBJ databases">
        <title>Friends and foes A comparative genomics study of 23 Aspergillus species from section Flavi.</title>
        <authorList>
            <consortium name="DOE Joint Genome Institute"/>
            <person name="Kjaerbolling I."/>
            <person name="Vesth T."/>
            <person name="Frisvad J.C."/>
            <person name="Nybo J.L."/>
            <person name="Theobald S."/>
            <person name="Kildgaard S."/>
            <person name="Isbrandt T."/>
            <person name="Kuo A."/>
            <person name="Sato A."/>
            <person name="Lyhne E.K."/>
            <person name="Kogle M.E."/>
            <person name="Wiebenga A."/>
            <person name="Kun R.S."/>
            <person name="Lubbers R.J."/>
            <person name="Makela M.R."/>
            <person name="Barry K."/>
            <person name="Chovatia M."/>
            <person name="Clum A."/>
            <person name="Daum C."/>
            <person name="Haridas S."/>
            <person name="He G."/>
            <person name="LaButti K."/>
            <person name="Lipzen A."/>
            <person name="Mondo S."/>
            <person name="Riley R."/>
            <person name="Salamov A."/>
            <person name="Simmons B.A."/>
            <person name="Magnuson J.K."/>
            <person name="Henrissat B."/>
            <person name="Mortensen U.H."/>
            <person name="Larsen T.O."/>
            <person name="Devries R.P."/>
            <person name="Grigoriev I.V."/>
            <person name="Machida M."/>
            <person name="Baker S.E."/>
            <person name="Andersen M.R."/>
        </authorList>
    </citation>
    <scope>NUCLEOTIDE SEQUENCE [LARGE SCALE GENOMIC DNA]</scope>
    <source>
        <strain evidence="4 5">CBS 151.66</strain>
    </source>
</reference>
<dbReference type="InterPro" id="IPR036188">
    <property type="entry name" value="FAD/NAD-bd_sf"/>
</dbReference>
<evidence type="ECO:0000313" key="5">
    <source>
        <dbReference type="Proteomes" id="UP000326565"/>
    </source>
</evidence>
<dbReference type="SUPFAM" id="SSF51905">
    <property type="entry name" value="FAD/NAD(P)-binding domain"/>
    <property type="match status" value="1"/>
</dbReference>
<evidence type="ECO:0000256" key="3">
    <source>
        <dbReference type="ARBA" id="ARBA00023002"/>
    </source>
</evidence>
<dbReference type="AlphaFoldDB" id="A0A5N5X4Z6"/>
<dbReference type="EMBL" id="ML732210">
    <property type="protein sequence ID" value="KAB8074400.1"/>
    <property type="molecule type" value="Genomic_DNA"/>
</dbReference>
<gene>
    <name evidence="4" type="ORF">BDV29DRAFT_190981</name>
</gene>
<dbReference type="PANTHER" id="PTHR43735">
    <property type="entry name" value="APOPTOSIS-INDUCING FACTOR 1"/>
    <property type="match status" value="1"/>
</dbReference>
<sequence>MSHVVIIGASFAGIPNVHSLLKDIPSCKITLINPSPTFYFTIAAPRILAKRDAFKSEQYLLPIEKVFRVYPKNSFKFIQGHASAIDVSAKTKNATPIPFKQSNFDNVKALIHNAQDRINTAQNIIIGGAGPIGTGQTKIRRHPVSASDRILPMLKPAGSAAAEKLLVTQGVISPDPGKWTVTLDNEGSQLDADLYISTTGVLPNNDFIPAEVLID</sequence>
<keyword evidence="5" id="KW-1185">Reference proteome</keyword>
<name>A0A5N5X4Z6_9EURO</name>
<dbReference type="GO" id="GO:0004174">
    <property type="term" value="F:electron-transferring-flavoprotein dehydrogenase activity"/>
    <property type="evidence" value="ECO:0007669"/>
    <property type="project" value="TreeGrafter"/>
</dbReference>
<keyword evidence="1" id="KW-0285">Flavoprotein</keyword>
<dbReference type="Proteomes" id="UP000326565">
    <property type="component" value="Unassembled WGS sequence"/>
</dbReference>
<dbReference type="PANTHER" id="PTHR43735:SF3">
    <property type="entry name" value="FERROPTOSIS SUPPRESSOR PROTEIN 1"/>
    <property type="match status" value="1"/>
</dbReference>
<evidence type="ECO:0000256" key="2">
    <source>
        <dbReference type="ARBA" id="ARBA00022827"/>
    </source>
</evidence>
<protein>
    <recommendedName>
        <fullName evidence="6">FAD/NAD(P)-binding domain-containing protein</fullName>
    </recommendedName>
</protein>
<keyword evidence="2" id="KW-0274">FAD</keyword>
<proteinExistence type="predicted"/>
<dbReference type="OrthoDB" id="202203at2759"/>
<evidence type="ECO:0000313" key="4">
    <source>
        <dbReference type="EMBL" id="KAB8074400.1"/>
    </source>
</evidence>
<evidence type="ECO:0000256" key="1">
    <source>
        <dbReference type="ARBA" id="ARBA00022630"/>
    </source>
</evidence>
<dbReference type="Gene3D" id="3.50.50.100">
    <property type="match status" value="1"/>
</dbReference>
<dbReference type="GO" id="GO:0005737">
    <property type="term" value="C:cytoplasm"/>
    <property type="evidence" value="ECO:0007669"/>
    <property type="project" value="TreeGrafter"/>
</dbReference>
<evidence type="ECO:0008006" key="6">
    <source>
        <dbReference type="Google" id="ProtNLM"/>
    </source>
</evidence>
<organism evidence="4 5">
    <name type="scientific">Aspergillus leporis</name>
    <dbReference type="NCBI Taxonomy" id="41062"/>
    <lineage>
        <taxon>Eukaryota</taxon>
        <taxon>Fungi</taxon>
        <taxon>Dikarya</taxon>
        <taxon>Ascomycota</taxon>
        <taxon>Pezizomycotina</taxon>
        <taxon>Eurotiomycetes</taxon>
        <taxon>Eurotiomycetidae</taxon>
        <taxon>Eurotiales</taxon>
        <taxon>Aspergillaceae</taxon>
        <taxon>Aspergillus</taxon>
        <taxon>Aspergillus subgen. Circumdati</taxon>
    </lineage>
</organism>
<dbReference type="GO" id="GO:0050660">
    <property type="term" value="F:flavin adenine dinucleotide binding"/>
    <property type="evidence" value="ECO:0007669"/>
    <property type="project" value="TreeGrafter"/>
</dbReference>
<keyword evidence="3" id="KW-0560">Oxidoreductase</keyword>